<dbReference type="Pfam" id="PF01400">
    <property type="entry name" value="Astacin"/>
    <property type="match status" value="1"/>
</dbReference>
<dbReference type="Proteomes" id="UP000092461">
    <property type="component" value="Unassembled WGS sequence"/>
</dbReference>
<evidence type="ECO:0000313" key="15">
    <source>
        <dbReference type="EnsemblMetazoa" id="LLOJ004156-PA"/>
    </source>
</evidence>
<keyword evidence="5 10" id="KW-0862">Zinc</keyword>
<evidence type="ECO:0000256" key="12">
    <source>
        <dbReference type="SAM" id="MobiDB-lite"/>
    </source>
</evidence>
<dbReference type="Gene3D" id="3.40.390.10">
    <property type="entry name" value="Collagenase (Catalytic Domain)"/>
    <property type="match status" value="1"/>
</dbReference>
<feature type="binding site" evidence="10">
    <location>
        <position position="181"/>
    </location>
    <ligand>
        <name>Zn(2+)</name>
        <dbReference type="ChEBI" id="CHEBI:29105"/>
        <note>catalytic</note>
    </ligand>
</feature>
<comment type="caution">
    <text evidence="10">Lacks conserved residue(s) required for the propagation of feature annotation.</text>
</comment>
<dbReference type="PRINTS" id="PR00480">
    <property type="entry name" value="ASTACIN"/>
</dbReference>
<feature type="region of interest" description="Disordered" evidence="12">
    <location>
        <begin position="285"/>
        <end position="305"/>
    </location>
</feature>
<dbReference type="EMBL" id="GITU01012263">
    <property type="protein sequence ID" value="MBC1180966.1"/>
    <property type="molecule type" value="Transcribed_RNA"/>
</dbReference>
<dbReference type="InterPro" id="IPR006026">
    <property type="entry name" value="Peptidase_Metallo"/>
</dbReference>
<dbReference type="VEuPathDB" id="VectorBase:LLOJ004156"/>
<dbReference type="EMBL" id="AJWK01013111">
    <property type="status" value="NOT_ANNOTATED_CDS"/>
    <property type="molecule type" value="Genomic_DNA"/>
</dbReference>
<feature type="domain" description="Peptidase M12A" evidence="13">
    <location>
        <begin position="88"/>
        <end position="284"/>
    </location>
</feature>
<keyword evidence="1 10" id="KW-0645">Protease</keyword>
<proteinExistence type="predicted"/>
<dbReference type="CDD" id="cd04280">
    <property type="entry name" value="ZnMc_astacin_like"/>
    <property type="match status" value="1"/>
</dbReference>
<dbReference type="GO" id="GO:0004222">
    <property type="term" value="F:metalloendopeptidase activity"/>
    <property type="evidence" value="ECO:0007669"/>
    <property type="project" value="UniProtKB-UniRule"/>
</dbReference>
<keyword evidence="3 11" id="KW-0732">Signal</keyword>
<keyword evidence="4 10" id="KW-0378">Hydrolase</keyword>
<dbReference type="AlphaFoldDB" id="A0A1B0CI94"/>
<organism evidence="15 16">
    <name type="scientific">Lutzomyia longipalpis</name>
    <name type="common">Sand fly</name>
    <dbReference type="NCBI Taxonomy" id="7200"/>
    <lineage>
        <taxon>Eukaryota</taxon>
        <taxon>Metazoa</taxon>
        <taxon>Ecdysozoa</taxon>
        <taxon>Arthropoda</taxon>
        <taxon>Hexapoda</taxon>
        <taxon>Insecta</taxon>
        <taxon>Pterygota</taxon>
        <taxon>Neoptera</taxon>
        <taxon>Endopterygota</taxon>
        <taxon>Diptera</taxon>
        <taxon>Nematocera</taxon>
        <taxon>Psychodoidea</taxon>
        <taxon>Psychodidae</taxon>
        <taxon>Lutzomyia</taxon>
        <taxon>Lutzomyia</taxon>
    </lineage>
</organism>
<dbReference type="GeneID" id="129786774"/>
<evidence type="ECO:0000256" key="5">
    <source>
        <dbReference type="ARBA" id="ARBA00022833"/>
    </source>
</evidence>
<comment type="cofactor">
    <cofactor evidence="10 11">
        <name>Zn(2+)</name>
        <dbReference type="ChEBI" id="CHEBI:29105"/>
    </cofactor>
    <text evidence="10 11">Binds 1 zinc ion per subunit.</text>
</comment>
<reference evidence="16" key="1">
    <citation type="submission" date="2012-05" db="EMBL/GenBank/DDBJ databases">
        <title>Whole Genome Assembly of Lutzomyia longipalpis.</title>
        <authorList>
            <person name="Richards S."/>
            <person name="Qu C."/>
            <person name="Dillon R."/>
            <person name="Worley K."/>
            <person name="Scherer S."/>
            <person name="Batterton M."/>
            <person name="Taylor A."/>
            <person name="Hawes A."/>
            <person name="Hernandez B."/>
            <person name="Kovar C."/>
            <person name="Mandapat C."/>
            <person name="Pham C."/>
            <person name="Qu C."/>
            <person name="Jing C."/>
            <person name="Bess C."/>
            <person name="Bandaranaike D."/>
            <person name="Ngo D."/>
            <person name="Ongeri F."/>
            <person name="Arias F."/>
            <person name="Lara F."/>
            <person name="Weissenberger G."/>
            <person name="Kamau G."/>
            <person name="Han H."/>
            <person name="Shen H."/>
            <person name="Dinh H."/>
            <person name="Khalil I."/>
            <person name="Jones J."/>
            <person name="Shafer J."/>
            <person name="Jayaseelan J."/>
            <person name="Quiroz J."/>
            <person name="Blankenburg K."/>
            <person name="Nguyen L."/>
            <person name="Jackson L."/>
            <person name="Francisco L."/>
            <person name="Tang L.-Y."/>
            <person name="Pu L.-L."/>
            <person name="Perales L."/>
            <person name="Lorensuhewa L."/>
            <person name="Munidasa M."/>
            <person name="Coyle M."/>
            <person name="Taylor M."/>
            <person name="Puazo M."/>
            <person name="Firestine M."/>
            <person name="Scheel M."/>
            <person name="Javaid M."/>
            <person name="Wang M."/>
            <person name="Li M."/>
            <person name="Tabassum N."/>
            <person name="Saada N."/>
            <person name="Osuji N."/>
            <person name="Aqrawi P."/>
            <person name="Fu Q."/>
            <person name="Thornton R."/>
            <person name="Raj R."/>
            <person name="Goodspeed R."/>
            <person name="Mata R."/>
            <person name="Najjar R."/>
            <person name="Gubbala S."/>
            <person name="Lee S."/>
            <person name="Denson S."/>
            <person name="Patil S."/>
            <person name="Macmil S."/>
            <person name="Qi S."/>
            <person name="Matskevitch T."/>
            <person name="Palculict T."/>
            <person name="Mathew T."/>
            <person name="Vee V."/>
            <person name="Velamala V."/>
            <person name="Korchina V."/>
            <person name="Cai W."/>
            <person name="Liu W."/>
            <person name="Dai W."/>
            <person name="Zou X."/>
            <person name="Zhu Y."/>
            <person name="Zhang Y."/>
            <person name="Wu Y.-Q."/>
            <person name="Xin Y."/>
            <person name="Nazarath L."/>
            <person name="Kovar C."/>
            <person name="Han Y."/>
            <person name="Muzny D."/>
            <person name="Gibbs R."/>
        </authorList>
    </citation>
    <scope>NUCLEOTIDE SEQUENCE [LARGE SCALE GENOMIC DNA]</scope>
    <source>
        <strain evidence="16">Jacobina</strain>
    </source>
</reference>
<dbReference type="OrthoDB" id="291007at2759"/>
<reference evidence="14" key="2">
    <citation type="journal article" date="2020" name="BMC">
        <title>Leishmania infection induces a limited differential gene expression in the sand fly midgut.</title>
        <authorList>
            <person name="Coutinho-Abreu I.V."/>
            <person name="Serafim T.D."/>
            <person name="Meneses C."/>
            <person name="Kamhawi S."/>
            <person name="Oliveira F."/>
            <person name="Valenzuela J.G."/>
        </authorList>
    </citation>
    <scope>NUCLEOTIDE SEQUENCE</scope>
    <source>
        <strain evidence="14">Jacobina</strain>
        <tissue evidence="14">Midgut</tissue>
    </source>
</reference>
<dbReference type="EnsemblMetazoa" id="LLOJ004156-RA">
    <property type="protein sequence ID" value="LLOJ004156-PA"/>
    <property type="gene ID" value="LLOJ004156"/>
</dbReference>
<dbReference type="InterPro" id="IPR024079">
    <property type="entry name" value="MetalloPept_cat_dom_sf"/>
</dbReference>
<feature type="binding site" evidence="10">
    <location>
        <position position="191"/>
    </location>
    <ligand>
        <name>Zn(2+)</name>
        <dbReference type="ChEBI" id="CHEBI:29105"/>
        <note>catalytic</note>
    </ligand>
</feature>
<evidence type="ECO:0000256" key="11">
    <source>
        <dbReference type="RuleBase" id="RU361183"/>
    </source>
</evidence>
<dbReference type="PANTHER" id="PTHR10127:SF780">
    <property type="entry name" value="METALLOENDOPEPTIDASE"/>
    <property type="match status" value="1"/>
</dbReference>
<evidence type="ECO:0000313" key="16">
    <source>
        <dbReference type="Proteomes" id="UP000092461"/>
    </source>
</evidence>
<evidence type="ECO:0000256" key="10">
    <source>
        <dbReference type="PROSITE-ProRule" id="PRU01211"/>
    </source>
</evidence>
<dbReference type="KEGG" id="lll:129786774"/>
<keyword evidence="9" id="KW-0325">Glycoprotein</keyword>
<dbReference type="PANTHER" id="PTHR10127">
    <property type="entry name" value="DISCOIDIN, CUB, EGF, LAMININ , AND ZINC METALLOPROTEASE DOMAIN CONTAINING"/>
    <property type="match status" value="1"/>
</dbReference>
<keyword evidence="16" id="KW-1185">Reference proteome</keyword>
<keyword evidence="2 10" id="KW-0479">Metal-binding</keyword>
<keyword evidence="6 10" id="KW-0482">Metalloprotease</keyword>
<evidence type="ECO:0000256" key="6">
    <source>
        <dbReference type="ARBA" id="ARBA00023049"/>
    </source>
</evidence>
<dbReference type="InterPro" id="IPR034035">
    <property type="entry name" value="Astacin-like_dom"/>
</dbReference>
<feature type="chain" id="PRO_5044514123" description="Metalloendopeptidase" evidence="11">
    <location>
        <begin position="18"/>
        <end position="325"/>
    </location>
</feature>
<reference evidence="15" key="3">
    <citation type="submission" date="2020-05" db="UniProtKB">
        <authorList>
            <consortium name="EnsemblMetazoa"/>
        </authorList>
    </citation>
    <scope>IDENTIFICATION</scope>
    <source>
        <strain evidence="15">Jacobina</strain>
    </source>
</reference>
<evidence type="ECO:0000256" key="1">
    <source>
        <dbReference type="ARBA" id="ARBA00022670"/>
    </source>
</evidence>
<accession>A0A1B0CI94</accession>
<evidence type="ECO:0000256" key="2">
    <source>
        <dbReference type="ARBA" id="ARBA00022723"/>
    </source>
</evidence>
<evidence type="ECO:0000256" key="9">
    <source>
        <dbReference type="ARBA" id="ARBA00023180"/>
    </source>
</evidence>
<dbReference type="GO" id="GO:0008270">
    <property type="term" value="F:zinc ion binding"/>
    <property type="evidence" value="ECO:0007669"/>
    <property type="project" value="UniProtKB-UniRule"/>
</dbReference>
<feature type="binding site" evidence="10">
    <location>
        <position position="185"/>
    </location>
    <ligand>
        <name>Zn(2+)</name>
        <dbReference type="ChEBI" id="CHEBI:29105"/>
        <note>catalytic</note>
    </ligand>
</feature>
<name>A0A1B0CI94_LUTLO</name>
<dbReference type="SMART" id="SM00235">
    <property type="entry name" value="ZnMc"/>
    <property type="match status" value="1"/>
</dbReference>
<evidence type="ECO:0000256" key="8">
    <source>
        <dbReference type="ARBA" id="ARBA00023157"/>
    </source>
</evidence>
<evidence type="ECO:0000313" key="14">
    <source>
        <dbReference type="EMBL" id="MBC1180966.1"/>
    </source>
</evidence>
<dbReference type="RefSeq" id="XP_055677971.1">
    <property type="nucleotide sequence ID" value="XM_055821996.1"/>
</dbReference>
<protein>
    <recommendedName>
        <fullName evidence="11">Metalloendopeptidase</fullName>
        <ecNumber evidence="11">3.4.24.-</ecNumber>
    </recommendedName>
</protein>
<feature type="signal peptide" evidence="11">
    <location>
        <begin position="1"/>
        <end position="17"/>
    </location>
</feature>
<sequence length="325" mass="35542">MEKLIIFAVSLFAMAIAAPLSDSNSTSRATDMWSEYINLSFLGPGIFGVPNENIGKVLENFANIKGNPEEQGSYLEGDLLIPLSRARNGLVAQATRWPNGVVPYEIKGSFSASDMAMIEKAFKMFHAHTCIRFVRHTNEADYIKIVSGRSGCWSSVGRIGGPQEVNLQSPGCLNQIGVPIHEFLHVLGFLHEQNRSDRDKSVLIKWQNIKPGTTDNFQKANAGTTSNYGVSYDFNSVLHYSAHAFSVNGQPTIVAKTKTSANMGQRRGFSLGDLKKVNSMYHCSSNQKGPLVKPTRKGGVQKPQAQPEGTFFENVAAGIANLFKP</sequence>
<dbReference type="InterPro" id="IPR001506">
    <property type="entry name" value="Peptidase_M12A"/>
</dbReference>
<dbReference type="VEuPathDB" id="VectorBase:LLONM1_002774"/>
<dbReference type="EC" id="3.4.24.-" evidence="11"/>
<dbReference type="SUPFAM" id="SSF55486">
    <property type="entry name" value="Metalloproteases ('zincins'), catalytic domain"/>
    <property type="match status" value="1"/>
</dbReference>
<keyword evidence="8" id="KW-1015">Disulfide bond</keyword>
<dbReference type="FunFam" id="3.40.390.10:FF:000015">
    <property type="entry name" value="Meprin A subunit"/>
    <property type="match status" value="1"/>
</dbReference>
<evidence type="ECO:0000259" key="13">
    <source>
        <dbReference type="PROSITE" id="PS51864"/>
    </source>
</evidence>
<dbReference type="PROSITE" id="PS51864">
    <property type="entry name" value="ASTACIN"/>
    <property type="match status" value="1"/>
</dbReference>
<evidence type="ECO:0000256" key="3">
    <source>
        <dbReference type="ARBA" id="ARBA00022729"/>
    </source>
</evidence>
<evidence type="ECO:0000256" key="4">
    <source>
        <dbReference type="ARBA" id="ARBA00022801"/>
    </source>
</evidence>
<dbReference type="GO" id="GO:0006508">
    <property type="term" value="P:proteolysis"/>
    <property type="evidence" value="ECO:0007669"/>
    <property type="project" value="UniProtKB-KW"/>
</dbReference>
<evidence type="ECO:0000256" key="7">
    <source>
        <dbReference type="ARBA" id="ARBA00023145"/>
    </source>
</evidence>
<keyword evidence="7" id="KW-0865">Zymogen</keyword>
<feature type="active site" evidence="10">
    <location>
        <position position="182"/>
    </location>
</feature>